<sequence>MPGVREALEWSIDDSNLTLDALASGLSGRIAESLDVAPENVVAGAGSAALLQQFVSAHAGPGDEVVHPWPSFEMYPLLARNCGAEAVAVPLRGYDQDLEAIAAAITDRTRIVLLCNPNNPTGSLVEQAELESFLDNIPDHVLVLVDEAYREFADPGTLAEALDLSRTDERVAVVRTFSKSHGLLGLRVGYLVAAPSVTAPLRTTVPFFRVGTAAQAAALAAIEADEVMRRQCADVARERERTREALLGLGWEVPPSAGNFLWLPLGERNDSFVDFLAERGVAVRAIAGAGVRVTIGPPEANDAVIMLAKEFGG</sequence>
<dbReference type="GO" id="GO:0017000">
    <property type="term" value="P:antibiotic biosynthetic process"/>
    <property type="evidence" value="ECO:0007669"/>
    <property type="project" value="UniProtKB-KW"/>
</dbReference>
<dbReference type="InterPro" id="IPR015424">
    <property type="entry name" value="PyrdxlP-dep_Trfase"/>
</dbReference>
<keyword evidence="7" id="KW-1185">Reference proteome</keyword>
<dbReference type="Gene3D" id="3.90.1150.10">
    <property type="entry name" value="Aspartate Aminotransferase, domain 1"/>
    <property type="match status" value="1"/>
</dbReference>
<evidence type="ECO:0000256" key="3">
    <source>
        <dbReference type="ARBA" id="ARBA00022898"/>
    </source>
</evidence>
<reference evidence="6 7" key="1">
    <citation type="submission" date="2017-07" db="EMBL/GenBank/DDBJ databases">
        <title>Amycolatopsis antarcticus sp. nov., isolated from the surface of an Antarcticus brown macroalga.</title>
        <authorList>
            <person name="Wang J."/>
            <person name="Leiva S."/>
            <person name="Huang J."/>
            <person name="Huang Y."/>
        </authorList>
    </citation>
    <scope>NUCLEOTIDE SEQUENCE [LARGE SCALE GENOMIC DNA]</scope>
    <source>
        <strain evidence="6 7">AU-G6</strain>
    </source>
</reference>
<dbReference type="Proteomes" id="UP000242444">
    <property type="component" value="Unassembled WGS sequence"/>
</dbReference>
<dbReference type="EMBL" id="NKYE01000008">
    <property type="protein sequence ID" value="OZM72480.1"/>
    <property type="molecule type" value="Genomic_DNA"/>
</dbReference>
<protein>
    <submittedName>
        <fullName evidence="6">Aspartate aminotransferase</fullName>
    </submittedName>
</protein>
<evidence type="ECO:0000313" key="7">
    <source>
        <dbReference type="Proteomes" id="UP000242444"/>
    </source>
</evidence>
<dbReference type="CDD" id="cd00609">
    <property type="entry name" value="AAT_like"/>
    <property type="match status" value="1"/>
</dbReference>
<dbReference type="PANTHER" id="PTHR43643">
    <property type="entry name" value="HISTIDINOL-PHOSPHATE AMINOTRANSFERASE 2"/>
    <property type="match status" value="1"/>
</dbReference>
<dbReference type="GO" id="GO:0008483">
    <property type="term" value="F:transaminase activity"/>
    <property type="evidence" value="ECO:0007669"/>
    <property type="project" value="UniProtKB-KW"/>
</dbReference>
<evidence type="ECO:0000259" key="5">
    <source>
        <dbReference type="Pfam" id="PF00155"/>
    </source>
</evidence>
<feature type="domain" description="Aminotransferase class I/classII large" evidence="5">
    <location>
        <begin position="32"/>
        <end position="301"/>
    </location>
</feature>
<dbReference type="InterPro" id="IPR015421">
    <property type="entry name" value="PyrdxlP-dep_Trfase_major"/>
</dbReference>
<dbReference type="AlphaFoldDB" id="A0A263D1Z3"/>
<dbReference type="GO" id="GO:0030170">
    <property type="term" value="F:pyridoxal phosphate binding"/>
    <property type="evidence" value="ECO:0007669"/>
    <property type="project" value="InterPro"/>
</dbReference>
<gene>
    <name evidence="6" type="ORF">CFN78_14640</name>
</gene>
<organism evidence="6 7">
    <name type="scientific">Amycolatopsis antarctica</name>
    <dbReference type="NCBI Taxonomy" id="1854586"/>
    <lineage>
        <taxon>Bacteria</taxon>
        <taxon>Bacillati</taxon>
        <taxon>Actinomycetota</taxon>
        <taxon>Actinomycetes</taxon>
        <taxon>Pseudonocardiales</taxon>
        <taxon>Pseudonocardiaceae</taxon>
        <taxon>Amycolatopsis</taxon>
    </lineage>
</organism>
<evidence type="ECO:0000256" key="1">
    <source>
        <dbReference type="ARBA" id="ARBA00022576"/>
    </source>
</evidence>
<keyword evidence="4" id="KW-0045">Antibiotic biosynthesis</keyword>
<dbReference type="InterPro" id="IPR015422">
    <property type="entry name" value="PyrdxlP-dep_Trfase_small"/>
</dbReference>
<dbReference type="SUPFAM" id="SSF53383">
    <property type="entry name" value="PLP-dependent transferases"/>
    <property type="match status" value="1"/>
</dbReference>
<keyword evidence="3" id="KW-0663">Pyridoxal phosphate</keyword>
<evidence type="ECO:0000256" key="2">
    <source>
        <dbReference type="ARBA" id="ARBA00022679"/>
    </source>
</evidence>
<proteinExistence type="predicted"/>
<dbReference type="PANTHER" id="PTHR43643:SF3">
    <property type="entry name" value="HISTIDINOL-PHOSPHATE AMINOTRANSFERASE"/>
    <property type="match status" value="1"/>
</dbReference>
<comment type="caution">
    <text evidence="6">The sequence shown here is derived from an EMBL/GenBank/DDBJ whole genome shotgun (WGS) entry which is preliminary data.</text>
</comment>
<dbReference type="Gene3D" id="3.40.640.10">
    <property type="entry name" value="Type I PLP-dependent aspartate aminotransferase-like (Major domain)"/>
    <property type="match status" value="1"/>
</dbReference>
<dbReference type="InterPro" id="IPR004839">
    <property type="entry name" value="Aminotransferase_I/II_large"/>
</dbReference>
<dbReference type="InterPro" id="IPR050106">
    <property type="entry name" value="HistidinolP_aminotransfase"/>
</dbReference>
<dbReference type="OrthoDB" id="9788272at2"/>
<evidence type="ECO:0000313" key="6">
    <source>
        <dbReference type="EMBL" id="OZM72480.1"/>
    </source>
</evidence>
<accession>A0A263D1Z3</accession>
<evidence type="ECO:0000256" key="4">
    <source>
        <dbReference type="ARBA" id="ARBA00023194"/>
    </source>
</evidence>
<name>A0A263D1Z3_9PSEU</name>
<dbReference type="Pfam" id="PF00155">
    <property type="entry name" value="Aminotran_1_2"/>
    <property type="match status" value="1"/>
</dbReference>
<dbReference type="InParanoid" id="A0A263D1Z3"/>
<keyword evidence="1 6" id="KW-0032">Aminotransferase</keyword>
<keyword evidence="2 6" id="KW-0808">Transferase</keyword>